<name>A0A5B7HBL7_PORTR</name>
<accession>A0A5B7HBL7</accession>
<sequence>MRQGGATAGGTHTEEGSKESGGRVEDTRGGAALPRGRHWSQAVWWIQRCSTHTSLLPLKCSPHPNTGRLYPYGRDGCIS</sequence>
<keyword evidence="3" id="KW-1185">Reference proteome</keyword>
<evidence type="ECO:0000313" key="3">
    <source>
        <dbReference type="Proteomes" id="UP000324222"/>
    </source>
</evidence>
<dbReference type="EMBL" id="VSRR010026318">
    <property type="protein sequence ID" value="MPC67493.1"/>
    <property type="molecule type" value="Genomic_DNA"/>
</dbReference>
<feature type="region of interest" description="Disordered" evidence="1">
    <location>
        <begin position="1"/>
        <end position="34"/>
    </location>
</feature>
<organism evidence="2 3">
    <name type="scientific">Portunus trituberculatus</name>
    <name type="common">Swimming crab</name>
    <name type="synonym">Neptunus trituberculatus</name>
    <dbReference type="NCBI Taxonomy" id="210409"/>
    <lineage>
        <taxon>Eukaryota</taxon>
        <taxon>Metazoa</taxon>
        <taxon>Ecdysozoa</taxon>
        <taxon>Arthropoda</taxon>
        <taxon>Crustacea</taxon>
        <taxon>Multicrustacea</taxon>
        <taxon>Malacostraca</taxon>
        <taxon>Eumalacostraca</taxon>
        <taxon>Eucarida</taxon>
        <taxon>Decapoda</taxon>
        <taxon>Pleocyemata</taxon>
        <taxon>Brachyura</taxon>
        <taxon>Eubrachyura</taxon>
        <taxon>Portunoidea</taxon>
        <taxon>Portunidae</taxon>
        <taxon>Portuninae</taxon>
        <taxon>Portunus</taxon>
    </lineage>
</organism>
<protein>
    <submittedName>
        <fullName evidence="2">Uncharacterized protein</fullName>
    </submittedName>
</protein>
<feature type="compositionally biased region" description="Basic and acidic residues" evidence="1">
    <location>
        <begin position="12"/>
        <end position="28"/>
    </location>
</feature>
<evidence type="ECO:0000256" key="1">
    <source>
        <dbReference type="SAM" id="MobiDB-lite"/>
    </source>
</evidence>
<dbReference type="Proteomes" id="UP000324222">
    <property type="component" value="Unassembled WGS sequence"/>
</dbReference>
<evidence type="ECO:0000313" key="2">
    <source>
        <dbReference type="EMBL" id="MPC67493.1"/>
    </source>
</evidence>
<gene>
    <name evidence="2" type="ORF">E2C01_061670</name>
</gene>
<dbReference type="AlphaFoldDB" id="A0A5B7HBL7"/>
<comment type="caution">
    <text evidence="2">The sequence shown here is derived from an EMBL/GenBank/DDBJ whole genome shotgun (WGS) entry which is preliminary data.</text>
</comment>
<reference evidence="2 3" key="1">
    <citation type="submission" date="2019-05" db="EMBL/GenBank/DDBJ databases">
        <title>Another draft genome of Portunus trituberculatus and its Hox gene families provides insights of decapod evolution.</title>
        <authorList>
            <person name="Jeong J.-H."/>
            <person name="Song I."/>
            <person name="Kim S."/>
            <person name="Choi T."/>
            <person name="Kim D."/>
            <person name="Ryu S."/>
            <person name="Kim W."/>
        </authorList>
    </citation>
    <scope>NUCLEOTIDE SEQUENCE [LARGE SCALE GENOMIC DNA]</scope>
    <source>
        <tissue evidence="2">Muscle</tissue>
    </source>
</reference>
<proteinExistence type="predicted"/>